<dbReference type="PANTHER" id="PTHR10127">
    <property type="entry name" value="DISCOIDIN, CUB, EGF, LAMININ , AND ZINC METALLOPROTEASE DOMAIN CONTAINING"/>
    <property type="match status" value="1"/>
</dbReference>
<feature type="domain" description="CUB" evidence="10">
    <location>
        <begin position="386"/>
        <end position="499"/>
    </location>
</feature>
<dbReference type="GO" id="GO:0008270">
    <property type="term" value="F:zinc ion binding"/>
    <property type="evidence" value="ECO:0007669"/>
    <property type="project" value="UniProtKB-UniRule"/>
</dbReference>
<organism evidence="12 13">
    <name type="scientific">Petromyzon marinus</name>
    <name type="common">Sea lamprey</name>
    <dbReference type="NCBI Taxonomy" id="7757"/>
    <lineage>
        <taxon>Eukaryota</taxon>
        <taxon>Metazoa</taxon>
        <taxon>Chordata</taxon>
        <taxon>Craniata</taxon>
        <taxon>Vertebrata</taxon>
        <taxon>Cyclostomata</taxon>
        <taxon>Hyperoartia</taxon>
        <taxon>Petromyzontiformes</taxon>
        <taxon>Petromyzontidae</taxon>
        <taxon>Petromyzon</taxon>
    </lineage>
</organism>
<evidence type="ECO:0000256" key="1">
    <source>
        <dbReference type="ARBA" id="ARBA00022670"/>
    </source>
</evidence>
<sequence length="501" mass="54559">MEGARRRSVDLNKYSISDMADASAYSKKMQGSTDVIFQQQLQQQQQHYRLYPPWLQRTRDALQLLLMICILGALVHVACNTRPAINAATGSLGASKMLGGDGVGGDVKIPSAPHFASDSRAGQAASPESAGTLRATDETIHDLIVRVNEGKVKEMGLLEGDIIPPKANAIRSIVSDPSARWPASPDGLVRIPYAFSSYYSPENLAVFAQAFQDFQTKTCLRFLPRTSEASYVNFYNGGMCSGSIGYQQHTSTAVSIMPGSCTYKGVIIHETMHALGFVHEQSRTDRDAHVRILFANIMSGKEYNFQIMSTNNAVGPYDYNSVMHYSKYTYSSNMLPTIVPIPDDTVLIGQREGMSTLDVLKINNAYCGGIIPPGVTLTPPSAVTPCNATFSNVQGNFVSPGYPVAYANRLNCFYNFSAPVGLRIEVTFSIFMLEFGTALCPYDYVAAYNGPGLSSPQIGKYCGSKPSFTVTSSGNYMVIQLHTDGTQVYPGFMASYSRTLN</sequence>
<dbReference type="SUPFAM" id="SSF55486">
    <property type="entry name" value="Metalloproteases ('zincins'), catalytic domain"/>
    <property type="match status" value="1"/>
</dbReference>
<evidence type="ECO:0000259" key="11">
    <source>
        <dbReference type="PROSITE" id="PS51864"/>
    </source>
</evidence>
<name>A0AAJ7TTL9_PETMA</name>
<evidence type="ECO:0000259" key="10">
    <source>
        <dbReference type="PROSITE" id="PS01180"/>
    </source>
</evidence>
<feature type="active site" evidence="8">
    <location>
        <position position="270"/>
    </location>
</feature>
<dbReference type="InterPro" id="IPR000859">
    <property type="entry name" value="CUB_dom"/>
</dbReference>
<keyword evidence="4 8" id="KW-0862">Zinc</keyword>
<evidence type="ECO:0000256" key="7">
    <source>
        <dbReference type="PROSITE-ProRule" id="PRU00059"/>
    </source>
</evidence>
<proteinExistence type="predicted"/>
<evidence type="ECO:0000256" key="6">
    <source>
        <dbReference type="ARBA" id="ARBA00023157"/>
    </source>
</evidence>
<dbReference type="FunFam" id="2.60.120.290:FF:000005">
    <property type="entry name" value="Procollagen C-endopeptidase enhancer 1"/>
    <property type="match status" value="1"/>
</dbReference>
<evidence type="ECO:0000256" key="4">
    <source>
        <dbReference type="ARBA" id="ARBA00022833"/>
    </source>
</evidence>
<dbReference type="KEGG" id="pmrn:116950055"/>
<dbReference type="EC" id="3.4.24.-" evidence="9"/>
<dbReference type="Gene3D" id="2.60.120.290">
    <property type="entry name" value="Spermadhesin, CUB domain"/>
    <property type="match status" value="1"/>
</dbReference>
<dbReference type="Pfam" id="PF01400">
    <property type="entry name" value="Astacin"/>
    <property type="match status" value="1"/>
</dbReference>
<dbReference type="Proteomes" id="UP001318040">
    <property type="component" value="Chromosome 38"/>
</dbReference>
<accession>A0AAJ7TTL9</accession>
<gene>
    <name evidence="13" type="primary">LOC116950055</name>
</gene>
<evidence type="ECO:0000313" key="12">
    <source>
        <dbReference type="Proteomes" id="UP001318040"/>
    </source>
</evidence>
<evidence type="ECO:0000256" key="5">
    <source>
        <dbReference type="ARBA" id="ARBA00023049"/>
    </source>
</evidence>
<feature type="binding site" evidence="8">
    <location>
        <position position="273"/>
    </location>
    <ligand>
        <name>Zn(2+)</name>
        <dbReference type="ChEBI" id="CHEBI:29105"/>
        <note>catalytic</note>
    </ligand>
</feature>
<dbReference type="PRINTS" id="PR00480">
    <property type="entry name" value="ASTACIN"/>
</dbReference>
<keyword evidence="6" id="KW-1015">Disulfide bond</keyword>
<evidence type="ECO:0000256" key="3">
    <source>
        <dbReference type="ARBA" id="ARBA00022801"/>
    </source>
</evidence>
<keyword evidence="1 8" id="KW-0645">Protease</keyword>
<comment type="cofactor">
    <cofactor evidence="8 9">
        <name>Zn(2+)</name>
        <dbReference type="ChEBI" id="CHEBI:29105"/>
    </cofactor>
    <text evidence="8 9">Binds 1 zinc ion per subunit.</text>
</comment>
<dbReference type="PANTHER" id="PTHR10127:SF899">
    <property type="entry name" value="ASTACIN-LIKE METALLOENDOPEPTIDASE-RELATED"/>
    <property type="match status" value="1"/>
</dbReference>
<dbReference type="SMART" id="SM00235">
    <property type="entry name" value="ZnMc"/>
    <property type="match status" value="1"/>
</dbReference>
<evidence type="ECO:0000256" key="2">
    <source>
        <dbReference type="ARBA" id="ARBA00022723"/>
    </source>
</evidence>
<comment type="caution">
    <text evidence="7">Lacks conserved residue(s) required for the propagation of feature annotation.</text>
</comment>
<dbReference type="Gene3D" id="3.40.390.10">
    <property type="entry name" value="Collagenase (Catalytic Domain)"/>
    <property type="match status" value="1"/>
</dbReference>
<dbReference type="GO" id="GO:0004222">
    <property type="term" value="F:metalloendopeptidase activity"/>
    <property type="evidence" value="ECO:0007669"/>
    <property type="project" value="UniProtKB-UniRule"/>
</dbReference>
<dbReference type="SMART" id="SM00042">
    <property type="entry name" value="CUB"/>
    <property type="match status" value="1"/>
</dbReference>
<protein>
    <recommendedName>
        <fullName evidence="9">Metalloendopeptidase</fullName>
        <ecNumber evidence="9">3.4.24.-</ecNumber>
    </recommendedName>
</protein>
<dbReference type="RefSeq" id="XP_032823349.1">
    <property type="nucleotide sequence ID" value="XM_032967458.1"/>
</dbReference>
<dbReference type="CDD" id="cd00041">
    <property type="entry name" value="CUB"/>
    <property type="match status" value="1"/>
</dbReference>
<feature type="domain" description="Peptidase M12A" evidence="11">
    <location>
        <begin position="168"/>
        <end position="368"/>
    </location>
</feature>
<evidence type="ECO:0000256" key="8">
    <source>
        <dbReference type="PROSITE-ProRule" id="PRU01211"/>
    </source>
</evidence>
<evidence type="ECO:0000256" key="9">
    <source>
        <dbReference type="RuleBase" id="RU361183"/>
    </source>
</evidence>
<dbReference type="InterPro" id="IPR006026">
    <property type="entry name" value="Peptidase_Metallo"/>
</dbReference>
<dbReference type="InterPro" id="IPR001506">
    <property type="entry name" value="Peptidase_M12A"/>
</dbReference>
<feature type="binding site" evidence="8">
    <location>
        <position position="279"/>
    </location>
    <ligand>
        <name>Zn(2+)</name>
        <dbReference type="ChEBI" id="CHEBI:29105"/>
        <note>catalytic</note>
    </ligand>
</feature>
<keyword evidence="3 8" id="KW-0378">Hydrolase</keyword>
<reference evidence="13" key="1">
    <citation type="submission" date="2025-08" db="UniProtKB">
        <authorList>
            <consortium name="RefSeq"/>
        </authorList>
    </citation>
    <scope>IDENTIFICATION</scope>
    <source>
        <tissue evidence="13">Sperm</tissue>
    </source>
</reference>
<evidence type="ECO:0000313" key="13">
    <source>
        <dbReference type="RefSeq" id="XP_032823349.1"/>
    </source>
</evidence>
<keyword evidence="12" id="KW-1185">Reference proteome</keyword>
<dbReference type="PROSITE" id="PS51864">
    <property type="entry name" value="ASTACIN"/>
    <property type="match status" value="1"/>
</dbReference>
<feature type="binding site" evidence="8">
    <location>
        <position position="269"/>
    </location>
    <ligand>
        <name>Zn(2+)</name>
        <dbReference type="ChEBI" id="CHEBI:29105"/>
        <note>catalytic</note>
    </ligand>
</feature>
<dbReference type="InterPro" id="IPR024079">
    <property type="entry name" value="MetalloPept_cat_dom_sf"/>
</dbReference>
<keyword evidence="5 8" id="KW-0482">Metalloprotease</keyword>
<keyword evidence="2 8" id="KW-0479">Metal-binding</keyword>
<dbReference type="InterPro" id="IPR035914">
    <property type="entry name" value="Sperma_CUB_dom_sf"/>
</dbReference>
<dbReference type="PROSITE" id="PS01180">
    <property type="entry name" value="CUB"/>
    <property type="match status" value="1"/>
</dbReference>
<dbReference type="AlphaFoldDB" id="A0AAJ7TTL9"/>
<dbReference type="SUPFAM" id="SSF49854">
    <property type="entry name" value="Spermadhesin, CUB domain"/>
    <property type="match status" value="1"/>
</dbReference>
<dbReference type="Pfam" id="PF00431">
    <property type="entry name" value="CUB"/>
    <property type="match status" value="1"/>
</dbReference>
<dbReference type="GO" id="GO:0006508">
    <property type="term" value="P:proteolysis"/>
    <property type="evidence" value="ECO:0007669"/>
    <property type="project" value="UniProtKB-KW"/>
</dbReference>